<dbReference type="EMBL" id="SLWS01000011">
    <property type="protein sequence ID" value="TCO52956.1"/>
    <property type="molecule type" value="Genomic_DNA"/>
</dbReference>
<organism evidence="1 2">
    <name type="scientific">Actinocrispum wychmicini</name>
    <dbReference type="NCBI Taxonomy" id="1213861"/>
    <lineage>
        <taxon>Bacteria</taxon>
        <taxon>Bacillati</taxon>
        <taxon>Actinomycetota</taxon>
        <taxon>Actinomycetes</taxon>
        <taxon>Pseudonocardiales</taxon>
        <taxon>Pseudonocardiaceae</taxon>
        <taxon>Actinocrispum</taxon>
    </lineage>
</organism>
<evidence type="ECO:0000313" key="1">
    <source>
        <dbReference type="EMBL" id="TCO52956.1"/>
    </source>
</evidence>
<evidence type="ECO:0000313" key="2">
    <source>
        <dbReference type="Proteomes" id="UP000295680"/>
    </source>
</evidence>
<name>A0A4R2J8N5_9PSEU</name>
<comment type="caution">
    <text evidence="1">The sequence shown here is derived from an EMBL/GenBank/DDBJ whole genome shotgun (WGS) entry which is preliminary data.</text>
</comment>
<dbReference type="OrthoDB" id="3359627at2"/>
<accession>A0A4R2J8N5</accession>
<proteinExistence type="predicted"/>
<sequence>MTEEPDRQPDDVRNTLSVGESEFVVQAANIKGGIHYHDHRPIEPAANPGWLPRAGKFLAAHRWIGICAVVTVSGLVIAVSLRPSSTGGAPGPSVATSSSGVPAVMPGATANPADVPFGVTLVYDRNHVDNGAAIPHCGGHGQWVFPQPITSIVPPPGVGTMDETWAHTIGGVDHQVTNFKLAIQGKEPSAVNLLDIRLVDVHKTPGIAGPVVRTVAECGEPDEGRLKIILDPPLAQPITEVDGHNFPFTTSDKDLVQLQINAVASLANRPEDICNCLVSWRLAIDWAYKGQLGAPLIVDDYGKPFQTQHGSSTGTWLRDGGTWFRFS</sequence>
<protein>
    <submittedName>
        <fullName evidence="1">Uncharacterized protein</fullName>
    </submittedName>
</protein>
<dbReference type="RefSeq" id="WP_132123923.1">
    <property type="nucleotide sequence ID" value="NZ_SLWS01000011.1"/>
</dbReference>
<dbReference type="AlphaFoldDB" id="A0A4R2J8N5"/>
<dbReference type="Proteomes" id="UP000295680">
    <property type="component" value="Unassembled WGS sequence"/>
</dbReference>
<keyword evidence="2" id="KW-1185">Reference proteome</keyword>
<gene>
    <name evidence="1" type="ORF">EV192_111150</name>
</gene>
<reference evidence="1 2" key="1">
    <citation type="submission" date="2019-03" db="EMBL/GenBank/DDBJ databases">
        <title>Genomic Encyclopedia of Type Strains, Phase IV (KMG-IV): sequencing the most valuable type-strain genomes for metagenomic binning, comparative biology and taxonomic classification.</title>
        <authorList>
            <person name="Goeker M."/>
        </authorList>
    </citation>
    <scope>NUCLEOTIDE SEQUENCE [LARGE SCALE GENOMIC DNA]</scope>
    <source>
        <strain evidence="1 2">DSM 45934</strain>
    </source>
</reference>